<evidence type="ECO:0000256" key="1">
    <source>
        <dbReference type="SAM" id="MobiDB-lite"/>
    </source>
</evidence>
<proteinExistence type="predicted"/>
<comment type="caution">
    <text evidence="2">The sequence shown here is derived from an EMBL/GenBank/DDBJ whole genome shotgun (WGS) entry which is preliminary data.</text>
</comment>
<organism evidence="2 3">
    <name type="scientific">Amycolatopsis halotolerans</name>
    <dbReference type="NCBI Taxonomy" id="330083"/>
    <lineage>
        <taxon>Bacteria</taxon>
        <taxon>Bacillati</taxon>
        <taxon>Actinomycetota</taxon>
        <taxon>Actinomycetes</taxon>
        <taxon>Pseudonocardiales</taxon>
        <taxon>Pseudonocardiaceae</taxon>
        <taxon>Amycolatopsis</taxon>
    </lineage>
</organism>
<dbReference type="RefSeq" id="WP_377874060.1">
    <property type="nucleotide sequence ID" value="NZ_JBHMAY010000064.1"/>
</dbReference>
<gene>
    <name evidence="2" type="ORF">ACFORO_38245</name>
</gene>
<name>A0ABV7QUV1_9PSEU</name>
<keyword evidence="3" id="KW-1185">Reference proteome</keyword>
<evidence type="ECO:0000313" key="2">
    <source>
        <dbReference type="EMBL" id="MFC3516058.1"/>
    </source>
</evidence>
<reference evidence="3" key="1">
    <citation type="journal article" date="2019" name="Int. J. Syst. Evol. Microbiol.">
        <title>The Global Catalogue of Microorganisms (GCM) 10K type strain sequencing project: providing services to taxonomists for standard genome sequencing and annotation.</title>
        <authorList>
            <consortium name="The Broad Institute Genomics Platform"/>
            <consortium name="The Broad Institute Genome Sequencing Center for Infectious Disease"/>
            <person name="Wu L."/>
            <person name="Ma J."/>
        </authorList>
    </citation>
    <scope>NUCLEOTIDE SEQUENCE [LARGE SCALE GENOMIC DNA]</scope>
    <source>
        <strain evidence="3">CGMCC 4.7682</strain>
    </source>
</reference>
<feature type="region of interest" description="Disordered" evidence="1">
    <location>
        <begin position="1"/>
        <end position="23"/>
    </location>
</feature>
<protein>
    <submittedName>
        <fullName evidence="2">Uncharacterized protein</fullName>
    </submittedName>
</protein>
<evidence type="ECO:0000313" key="3">
    <source>
        <dbReference type="Proteomes" id="UP001595764"/>
    </source>
</evidence>
<dbReference type="Proteomes" id="UP001595764">
    <property type="component" value="Unassembled WGS sequence"/>
</dbReference>
<sequence length="45" mass="4847">MDEERKAPSSGAARRGLAERGKHGAVLCLRAGKQGAGKGNREQWR</sequence>
<dbReference type="EMBL" id="JBHRWI010000058">
    <property type="protein sequence ID" value="MFC3516058.1"/>
    <property type="molecule type" value="Genomic_DNA"/>
</dbReference>
<accession>A0ABV7QUV1</accession>